<evidence type="ECO:0000256" key="1">
    <source>
        <dbReference type="ARBA" id="ARBA00006484"/>
    </source>
</evidence>
<accession>A0A7K0D351</accession>
<proteinExistence type="inferred from homology"/>
<sequence length="89" mass="9121">MRAGNPAAHGTPSRPDSLTKYSFRCTVTGMIDFTGQVAIVTGAGRGLGRLYARELAARGAAVVVNDLGGSMRGDGADTGVDLRGGLRDL</sequence>
<evidence type="ECO:0000313" key="3">
    <source>
        <dbReference type="EMBL" id="MQY20156.1"/>
    </source>
</evidence>
<dbReference type="PANTHER" id="PTHR45024">
    <property type="entry name" value="DEHYDROGENASES, SHORT CHAIN"/>
    <property type="match status" value="1"/>
</dbReference>
<dbReference type="GO" id="GO:0016491">
    <property type="term" value="F:oxidoreductase activity"/>
    <property type="evidence" value="ECO:0007669"/>
    <property type="project" value="UniProtKB-KW"/>
</dbReference>
<dbReference type="InterPro" id="IPR036291">
    <property type="entry name" value="NAD(P)-bd_dom_sf"/>
</dbReference>
<reference evidence="3 4" key="1">
    <citation type="submission" date="2019-10" db="EMBL/GenBank/DDBJ databases">
        <title>Nocardia macrotermitis sp. nov. and Nocardia aurantia sp. nov., isolated from the gut of fungus growing-termite Macrotermes natalensis.</title>
        <authorList>
            <person name="Benndorf R."/>
            <person name="Schwitalla J."/>
            <person name="Martin K."/>
            <person name="De Beer W."/>
            <person name="Kaster A.-K."/>
            <person name="Vollmers J."/>
            <person name="Poulsen M."/>
            <person name="Beemelmanns C."/>
        </authorList>
    </citation>
    <scope>NUCLEOTIDE SEQUENCE [LARGE SCALE GENOMIC DNA]</scope>
    <source>
        <strain evidence="3 4">RB20</strain>
    </source>
</reference>
<dbReference type="InterPro" id="IPR051687">
    <property type="entry name" value="Peroxisomal_Beta-Oxidation"/>
</dbReference>
<keyword evidence="2" id="KW-0560">Oxidoreductase</keyword>
<protein>
    <recommendedName>
        <fullName evidence="5">SDR family NAD(P)-dependent oxidoreductase</fullName>
    </recommendedName>
</protein>
<dbReference type="Gene3D" id="3.40.50.720">
    <property type="entry name" value="NAD(P)-binding Rossmann-like Domain"/>
    <property type="match status" value="1"/>
</dbReference>
<evidence type="ECO:0008006" key="5">
    <source>
        <dbReference type="Google" id="ProtNLM"/>
    </source>
</evidence>
<comment type="caution">
    <text evidence="3">The sequence shown here is derived from an EMBL/GenBank/DDBJ whole genome shotgun (WGS) entry which is preliminary data.</text>
</comment>
<dbReference type="PANTHER" id="PTHR45024:SF2">
    <property type="entry name" value="SCP2 DOMAIN-CONTAINING PROTEIN"/>
    <property type="match status" value="1"/>
</dbReference>
<keyword evidence="4" id="KW-1185">Reference proteome</keyword>
<comment type="similarity">
    <text evidence="1">Belongs to the short-chain dehydrogenases/reductases (SDR) family.</text>
</comment>
<dbReference type="EMBL" id="WEGK01000006">
    <property type="protein sequence ID" value="MQY20156.1"/>
    <property type="molecule type" value="Genomic_DNA"/>
</dbReference>
<dbReference type="AlphaFoldDB" id="A0A7K0D351"/>
<dbReference type="InterPro" id="IPR002347">
    <property type="entry name" value="SDR_fam"/>
</dbReference>
<dbReference type="SUPFAM" id="SSF51735">
    <property type="entry name" value="NAD(P)-binding Rossmann-fold domains"/>
    <property type="match status" value="1"/>
</dbReference>
<evidence type="ECO:0000256" key="2">
    <source>
        <dbReference type="ARBA" id="ARBA00023002"/>
    </source>
</evidence>
<name>A0A7K0D351_9NOCA</name>
<gene>
    <name evidence="3" type="ORF">NRB20_32520</name>
</gene>
<dbReference type="Pfam" id="PF00106">
    <property type="entry name" value="adh_short"/>
    <property type="match status" value="1"/>
</dbReference>
<evidence type="ECO:0000313" key="4">
    <source>
        <dbReference type="Proteomes" id="UP000438448"/>
    </source>
</evidence>
<dbReference type="Proteomes" id="UP000438448">
    <property type="component" value="Unassembled WGS sequence"/>
</dbReference>
<organism evidence="3 4">
    <name type="scientific">Nocardia macrotermitis</name>
    <dbReference type="NCBI Taxonomy" id="2585198"/>
    <lineage>
        <taxon>Bacteria</taxon>
        <taxon>Bacillati</taxon>
        <taxon>Actinomycetota</taxon>
        <taxon>Actinomycetes</taxon>
        <taxon>Mycobacteriales</taxon>
        <taxon>Nocardiaceae</taxon>
        <taxon>Nocardia</taxon>
    </lineage>
</organism>